<dbReference type="PANTHER" id="PTHR45947">
    <property type="entry name" value="SULFOQUINOVOSYL TRANSFERASE SQD2"/>
    <property type="match status" value="1"/>
</dbReference>
<dbReference type="InterPro" id="IPR050194">
    <property type="entry name" value="Glycosyltransferase_grp1"/>
</dbReference>
<accession>A0A1F5VP36</accession>
<dbReference type="InterPro" id="IPR001296">
    <property type="entry name" value="Glyco_trans_1"/>
</dbReference>
<dbReference type="CDD" id="cd03801">
    <property type="entry name" value="GT4_PimA-like"/>
    <property type="match status" value="1"/>
</dbReference>
<dbReference type="AlphaFoldDB" id="A0A1F5VP36"/>
<dbReference type="Pfam" id="PF00534">
    <property type="entry name" value="Glycos_transf_1"/>
    <property type="match status" value="1"/>
</dbReference>
<evidence type="ECO:0000313" key="3">
    <source>
        <dbReference type="Proteomes" id="UP000178943"/>
    </source>
</evidence>
<evidence type="ECO:0000259" key="1">
    <source>
        <dbReference type="Pfam" id="PF00534"/>
    </source>
</evidence>
<dbReference type="STRING" id="1817863.A2Y62_21325"/>
<dbReference type="SUPFAM" id="SSF53756">
    <property type="entry name" value="UDP-Glycosyltransferase/glycogen phosphorylase"/>
    <property type="match status" value="1"/>
</dbReference>
<protein>
    <recommendedName>
        <fullName evidence="1">Glycosyl transferase family 1 domain-containing protein</fullName>
    </recommendedName>
</protein>
<sequence>MKKTDIHVLSLSYAQELFLEKEQALGDTLIRSIAYSEQIASYTIIIHTLRKNRFTPKHLAPDFLILPSNGRSRFHSLLKMYAMADKICSQHPITLIQSQEPVFTGLLSLILKRKHAIPVNVLLYGGNVYDPLWKKQRLLNSISSLLGKYVLNHADSIQVEGTLIKQSLISHAMPASKIFVKPMVPHNLEIFSKAAGSGVREQLLQNKFEHIILFVGRLIKEKNLAHFLEVFKIVLQTHPATLLVIIGDGDQATALQKLAHRLFINKNITWFPHVAHDTLPHYYKAADIFTLFSVSEGFPRVLMEAAAAGIPIVCSRISGSTDAVDDGQTGFIIPINNMRECADKIILLLNDSSLRAKMGNAAPLFIKHIGSFQDNIKKQIDIWQQISK</sequence>
<dbReference type="EMBL" id="MFGW01000117">
    <property type="protein sequence ID" value="OGF65140.1"/>
    <property type="molecule type" value="Genomic_DNA"/>
</dbReference>
<dbReference type="Proteomes" id="UP000178943">
    <property type="component" value="Unassembled WGS sequence"/>
</dbReference>
<evidence type="ECO:0000313" key="2">
    <source>
        <dbReference type="EMBL" id="OGF65140.1"/>
    </source>
</evidence>
<dbReference type="Gene3D" id="3.40.50.2000">
    <property type="entry name" value="Glycogen Phosphorylase B"/>
    <property type="match status" value="2"/>
</dbReference>
<comment type="caution">
    <text evidence="2">The sequence shown here is derived from an EMBL/GenBank/DDBJ whole genome shotgun (WGS) entry which is preliminary data.</text>
</comment>
<feature type="domain" description="Glycosyl transferase family 1" evidence="1">
    <location>
        <begin position="200"/>
        <end position="363"/>
    </location>
</feature>
<gene>
    <name evidence="2" type="ORF">A2Y62_21325</name>
</gene>
<organism evidence="2 3">
    <name type="scientific">Candidatus Fischerbacteria bacterium RBG_13_37_8</name>
    <dbReference type="NCBI Taxonomy" id="1817863"/>
    <lineage>
        <taxon>Bacteria</taxon>
        <taxon>Candidatus Fischeribacteriota</taxon>
    </lineage>
</organism>
<dbReference type="PANTHER" id="PTHR45947:SF3">
    <property type="entry name" value="SULFOQUINOVOSYL TRANSFERASE SQD2"/>
    <property type="match status" value="1"/>
</dbReference>
<name>A0A1F5VP36_9BACT</name>
<reference evidence="2 3" key="1">
    <citation type="journal article" date="2016" name="Nat. Commun.">
        <title>Thousands of microbial genomes shed light on interconnected biogeochemical processes in an aquifer system.</title>
        <authorList>
            <person name="Anantharaman K."/>
            <person name="Brown C.T."/>
            <person name="Hug L.A."/>
            <person name="Sharon I."/>
            <person name="Castelle C.J."/>
            <person name="Probst A.J."/>
            <person name="Thomas B.C."/>
            <person name="Singh A."/>
            <person name="Wilkins M.J."/>
            <person name="Karaoz U."/>
            <person name="Brodie E.L."/>
            <person name="Williams K.H."/>
            <person name="Hubbard S.S."/>
            <person name="Banfield J.F."/>
        </authorList>
    </citation>
    <scope>NUCLEOTIDE SEQUENCE [LARGE SCALE GENOMIC DNA]</scope>
</reference>
<proteinExistence type="predicted"/>
<dbReference type="GO" id="GO:0016757">
    <property type="term" value="F:glycosyltransferase activity"/>
    <property type="evidence" value="ECO:0007669"/>
    <property type="project" value="InterPro"/>
</dbReference>